<accession>A0A8H7KIU8</accession>
<organism evidence="2 3">
    <name type="scientific">Agaricus bisporus var. burnettii</name>
    <dbReference type="NCBI Taxonomy" id="192524"/>
    <lineage>
        <taxon>Eukaryota</taxon>
        <taxon>Fungi</taxon>
        <taxon>Dikarya</taxon>
        <taxon>Basidiomycota</taxon>
        <taxon>Agaricomycotina</taxon>
        <taxon>Agaricomycetes</taxon>
        <taxon>Agaricomycetidae</taxon>
        <taxon>Agaricales</taxon>
        <taxon>Agaricineae</taxon>
        <taxon>Agaricaceae</taxon>
        <taxon>Agaricus</taxon>
    </lineage>
</organism>
<dbReference type="AlphaFoldDB" id="A0A8H7KIU8"/>
<name>A0A8H7KIU8_AGABI</name>
<feature type="region of interest" description="Disordered" evidence="1">
    <location>
        <begin position="1004"/>
        <end position="1024"/>
    </location>
</feature>
<feature type="region of interest" description="Disordered" evidence="1">
    <location>
        <begin position="149"/>
        <end position="172"/>
    </location>
</feature>
<dbReference type="EMBL" id="JABXXO010000004">
    <property type="protein sequence ID" value="KAF7778614.1"/>
    <property type="molecule type" value="Genomic_DNA"/>
</dbReference>
<evidence type="ECO:0000313" key="2">
    <source>
        <dbReference type="EMBL" id="KAF7778614.1"/>
    </source>
</evidence>
<protein>
    <submittedName>
        <fullName evidence="2">Uncharacterized protein</fullName>
    </submittedName>
</protein>
<evidence type="ECO:0000256" key="1">
    <source>
        <dbReference type="SAM" id="MobiDB-lite"/>
    </source>
</evidence>
<proteinExistence type="predicted"/>
<gene>
    <name evidence="2" type="ORF">Agabi119p4_2959</name>
</gene>
<feature type="region of interest" description="Disordered" evidence="1">
    <location>
        <begin position="1"/>
        <end position="34"/>
    </location>
</feature>
<sequence length="1142" mass="123926">MPVSSYSRDSTPYTASTTTATPPRFHPSQPTSPTISYAPTVTSLGQALRMNIVSRIAIEGKAKQGQDGASIKVYMKLSVPVDSVTPGSTVALFPEENIKILTSQVHPLDSSSVPYNFSSTTSPLLHNAARALSLPARSSMTFNATYHISSTPSTASSTTSSSRSPVSESASLPPVDLQYTGQILVSGYHIAYVLPKYFPGRDYGRLEAEPDRFGTPLHQKRRLSINDRNHVHFMAAVDMWVPYTNRPPRFPYLLSIPTPRCLHNNIRLRIFPPSNTASSFASLSSLEDDANSWDLTSDPHVTRTSSNRLARAGSYTHFADDESSDSSTAGFSDGYGIQGTFPSTDRIRIRWAKPQKVFDGAAGTRDSRRKVGVANVKGEMTCIIRGRRRAKEDSEVQGLVMDIEYNASCKGIWFPGVATLVGMDIGLEAKNSDVVWLEGSQSEWSVDGGVGYTGVNIVDQDHPNIETNQRNSSIDSSQASIASSFANDQSKIPLPSASASSLLRAPLPSHNVVEYSFEGSRDPAISASSQLGTLSSVSGLSQSGATCSPEAPLTLHLNINDILPPNKNPFTFTIKGTVIVTPRSAPPRVNGMGHSMQDYDETTEPIYVPQFVVWAADVETTKILIKNDVDQLNATVEVYGPSGDMHKDPQIRKTVLQRGGSTLCGDGGARLVLKVISSLRDRINPARTQTPTGSPQDRASANMIRQSITGRQLFDGPSLISSIMAVVTPLISRNFSVPDAYAVRINVNARIKDGANWLEFGLARIDPGFSSTSSGKSPVIRITGVNVDGVPAHYEVTETERQGSNSIDTATASFEAVGGMEWVNWVKILIPANGDNVAIDYVVKLEPPRSTWISNRSHSQRWSLLLPTFNLPVEKLEVRLESLTGFNFSINDSNLLYQHSNSDRKALLHFGQRELFSPRISLDLRRDESNNQHPRWSWLANLLWWCCFFVALLFTQNPSLRIIPSSMTPEVSVPMAISVLDDTHTLVTTIVTTTITTATCSSNTLEPVAPSSERPKTFEGSVSTPLPMPTVATTPLSISPLSTASLSTVSLSTTSLSTAFLSTASSSTQLAEPTSSSTVAPIPYAISAETINSLWEKLGFDDIEASLKSITLPDIQLPFVKEKLSQLGRIIWDLILGPEPGS</sequence>
<feature type="compositionally biased region" description="Low complexity" evidence="1">
    <location>
        <begin position="10"/>
        <end position="23"/>
    </location>
</feature>
<dbReference type="Proteomes" id="UP000629468">
    <property type="component" value="Unassembled WGS sequence"/>
</dbReference>
<comment type="caution">
    <text evidence="2">The sequence shown here is derived from an EMBL/GenBank/DDBJ whole genome shotgun (WGS) entry which is preliminary data.</text>
</comment>
<feature type="compositionally biased region" description="Low complexity" evidence="1">
    <location>
        <begin position="149"/>
        <end position="171"/>
    </location>
</feature>
<reference evidence="2 3" key="1">
    <citation type="journal article" name="Sci. Rep.">
        <title>Telomere-to-telomere assembled and centromere annotated genomes of the two main subspecies of the button mushroom Agaricus bisporus reveal especially polymorphic chromosome ends.</title>
        <authorList>
            <person name="Sonnenberg A.S.M."/>
            <person name="Sedaghat-Telgerd N."/>
            <person name="Lavrijssen B."/>
            <person name="Ohm R.A."/>
            <person name="Hendrickx P.M."/>
            <person name="Scholtmeijer K."/>
            <person name="Baars J.J.P."/>
            <person name="van Peer A."/>
        </authorList>
    </citation>
    <scope>NUCLEOTIDE SEQUENCE [LARGE SCALE GENOMIC DNA]</scope>
    <source>
        <strain evidence="2 3">H119_p4</strain>
    </source>
</reference>
<evidence type="ECO:0000313" key="3">
    <source>
        <dbReference type="Proteomes" id="UP000629468"/>
    </source>
</evidence>